<accession>A0A0C9U0E6</accession>
<sequence length="305" mass="34215">MSFRASPKVATTNSSTTSLTPPKQKISFHASNILKLNSPTRRLILPTSTNAHEEHTLEGVLISPFRKDFSHFVEISKNSSLVKAQSSTSCNSGYDKSKTDFFLIHRSTDDEANPRCLGNGNGDDIHEKGGSRCHASYNAYWYWPYSHPWVEDEVLRNSGETSSATSHCTGSEDVTTSDQFSDCSLDDDDLDLLIEMEDQWRKEAELMSELMPSPPRQIPGFQDAAYTPSNDIVSNEIGINELLDWNIMVAGNTLTLGNLCDNPLKQYRAGCAVNPTVAPNMYDNLSIYYFVVLDLYYYLRFYSPN</sequence>
<evidence type="ECO:0000256" key="1">
    <source>
        <dbReference type="SAM" id="MobiDB-lite"/>
    </source>
</evidence>
<name>A0A0C9U0E6_SPHS4</name>
<evidence type="ECO:0000313" key="2">
    <source>
        <dbReference type="EMBL" id="KIJ36243.1"/>
    </source>
</evidence>
<feature type="compositionally biased region" description="Low complexity" evidence="1">
    <location>
        <begin position="11"/>
        <end position="20"/>
    </location>
</feature>
<dbReference type="AlphaFoldDB" id="A0A0C9U0E6"/>
<dbReference type="HOGENOM" id="CLU_912666_0_0_1"/>
<organism evidence="2 3">
    <name type="scientific">Sphaerobolus stellatus (strain SS14)</name>
    <dbReference type="NCBI Taxonomy" id="990650"/>
    <lineage>
        <taxon>Eukaryota</taxon>
        <taxon>Fungi</taxon>
        <taxon>Dikarya</taxon>
        <taxon>Basidiomycota</taxon>
        <taxon>Agaricomycotina</taxon>
        <taxon>Agaricomycetes</taxon>
        <taxon>Phallomycetidae</taxon>
        <taxon>Geastrales</taxon>
        <taxon>Sphaerobolaceae</taxon>
        <taxon>Sphaerobolus</taxon>
    </lineage>
</organism>
<evidence type="ECO:0000313" key="3">
    <source>
        <dbReference type="Proteomes" id="UP000054279"/>
    </source>
</evidence>
<dbReference type="Proteomes" id="UP000054279">
    <property type="component" value="Unassembled WGS sequence"/>
</dbReference>
<proteinExistence type="predicted"/>
<reference evidence="2 3" key="1">
    <citation type="submission" date="2014-06" db="EMBL/GenBank/DDBJ databases">
        <title>Evolutionary Origins and Diversification of the Mycorrhizal Mutualists.</title>
        <authorList>
            <consortium name="DOE Joint Genome Institute"/>
            <consortium name="Mycorrhizal Genomics Consortium"/>
            <person name="Kohler A."/>
            <person name="Kuo A."/>
            <person name="Nagy L.G."/>
            <person name="Floudas D."/>
            <person name="Copeland A."/>
            <person name="Barry K.W."/>
            <person name="Cichocki N."/>
            <person name="Veneault-Fourrey C."/>
            <person name="LaButti K."/>
            <person name="Lindquist E.A."/>
            <person name="Lipzen A."/>
            <person name="Lundell T."/>
            <person name="Morin E."/>
            <person name="Murat C."/>
            <person name="Riley R."/>
            <person name="Ohm R."/>
            <person name="Sun H."/>
            <person name="Tunlid A."/>
            <person name="Henrissat B."/>
            <person name="Grigoriev I.V."/>
            <person name="Hibbett D.S."/>
            <person name="Martin F."/>
        </authorList>
    </citation>
    <scope>NUCLEOTIDE SEQUENCE [LARGE SCALE GENOMIC DNA]</scope>
    <source>
        <strain evidence="2 3">SS14</strain>
    </source>
</reference>
<dbReference type="EMBL" id="KN837180">
    <property type="protein sequence ID" value="KIJ36243.1"/>
    <property type="molecule type" value="Genomic_DNA"/>
</dbReference>
<gene>
    <name evidence="2" type="ORF">M422DRAFT_51158</name>
</gene>
<keyword evidence="3" id="KW-1185">Reference proteome</keyword>
<protein>
    <submittedName>
        <fullName evidence="2">Unplaced genomic scaffold SPHSTscaffold_105, whole genome shotgun sequence</fullName>
    </submittedName>
</protein>
<feature type="region of interest" description="Disordered" evidence="1">
    <location>
        <begin position="1"/>
        <end position="23"/>
    </location>
</feature>